<dbReference type="InterPro" id="IPR027417">
    <property type="entry name" value="P-loop_NTPase"/>
</dbReference>
<feature type="domain" description="Sulfotransferase" evidence="5">
    <location>
        <begin position="54"/>
        <end position="268"/>
    </location>
</feature>
<keyword evidence="4" id="KW-0472">Membrane</keyword>
<dbReference type="EMBL" id="CAWYQH010000057">
    <property type="protein sequence ID" value="CAK8678567.1"/>
    <property type="molecule type" value="Genomic_DNA"/>
</dbReference>
<dbReference type="SUPFAM" id="SSF52540">
    <property type="entry name" value="P-loop containing nucleoside triphosphate hydrolases"/>
    <property type="match status" value="1"/>
</dbReference>
<keyword evidence="2" id="KW-0325">Glycoprotein</keyword>
<sequence>MLKRVPAVVTILLTVVFCAVFYYFNNEVCFSHRKIANVAQSTRIFKEENKKYAFFIGVKKCGTTALKTFIGLHSEIHPIYPDPHACDTPFEPFNKRLMEALTKKKYVFVADNRCMLNNEAFERYQRPSKIIVLLCDPVRRAFSDFKHFMKKGYLPPNSSFTNVVQDALNFLKNTSKDAKMWENYMKNIRQVAPFEYSIVSTGIYVMFMQEFYDRYDQQDILILSGEELRNDPGSSLEKLQTFLDVKQAITNEMFFKNRQTGFYCIRLQQYPEVCKLPRKTNESTLSADKESINNLKKFYKKYNKQLFNLTRREFKWL</sequence>
<dbReference type="Pfam" id="PF00685">
    <property type="entry name" value="Sulfotransfer_1"/>
    <property type="match status" value="1"/>
</dbReference>
<dbReference type="Proteomes" id="UP001642483">
    <property type="component" value="Unassembled WGS sequence"/>
</dbReference>
<evidence type="ECO:0000256" key="1">
    <source>
        <dbReference type="ARBA" id="ARBA00022679"/>
    </source>
</evidence>
<reference evidence="6 7" key="1">
    <citation type="submission" date="2024-02" db="EMBL/GenBank/DDBJ databases">
        <authorList>
            <person name="Daric V."/>
            <person name="Darras S."/>
        </authorList>
    </citation>
    <scope>NUCLEOTIDE SEQUENCE [LARGE SCALE GENOMIC DNA]</scope>
</reference>
<dbReference type="InterPro" id="IPR037359">
    <property type="entry name" value="NST/OST"/>
</dbReference>
<dbReference type="EC" id="2.8.2.-" evidence="3"/>
<feature type="transmembrane region" description="Helical" evidence="4">
    <location>
        <begin position="7"/>
        <end position="24"/>
    </location>
</feature>
<name>A0ABP0FFU6_CLALP</name>
<protein>
    <recommendedName>
        <fullName evidence="3">Sulfotransferase</fullName>
        <ecNumber evidence="3">2.8.2.-</ecNumber>
    </recommendedName>
</protein>
<evidence type="ECO:0000256" key="2">
    <source>
        <dbReference type="ARBA" id="ARBA00023180"/>
    </source>
</evidence>
<evidence type="ECO:0000256" key="3">
    <source>
        <dbReference type="RuleBase" id="RU361155"/>
    </source>
</evidence>
<gene>
    <name evidence="6" type="ORF">CVLEPA_LOCUS8486</name>
</gene>
<dbReference type="Gene3D" id="3.40.50.300">
    <property type="entry name" value="P-loop containing nucleotide triphosphate hydrolases"/>
    <property type="match status" value="1"/>
</dbReference>
<evidence type="ECO:0000313" key="7">
    <source>
        <dbReference type="Proteomes" id="UP001642483"/>
    </source>
</evidence>
<proteinExistence type="inferred from homology"/>
<keyword evidence="4" id="KW-0812">Transmembrane</keyword>
<keyword evidence="7" id="KW-1185">Reference proteome</keyword>
<dbReference type="PANTHER" id="PTHR10605:SF72">
    <property type="entry name" value="HEPARAN SULFATE 3-O SULFOTRANSFERASE-B, ISOFORM A"/>
    <property type="match status" value="1"/>
</dbReference>
<keyword evidence="1 3" id="KW-0808">Transferase</keyword>
<accession>A0ABP0FFU6</accession>
<organism evidence="6 7">
    <name type="scientific">Clavelina lepadiformis</name>
    <name type="common">Light-bulb sea squirt</name>
    <name type="synonym">Ascidia lepadiformis</name>
    <dbReference type="NCBI Taxonomy" id="159417"/>
    <lineage>
        <taxon>Eukaryota</taxon>
        <taxon>Metazoa</taxon>
        <taxon>Chordata</taxon>
        <taxon>Tunicata</taxon>
        <taxon>Ascidiacea</taxon>
        <taxon>Aplousobranchia</taxon>
        <taxon>Clavelinidae</taxon>
        <taxon>Clavelina</taxon>
    </lineage>
</organism>
<keyword evidence="4" id="KW-1133">Transmembrane helix</keyword>
<evidence type="ECO:0000256" key="4">
    <source>
        <dbReference type="SAM" id="Phobius"/>
    </source>
</evidence>
<comment type="caution">
    <text evidence="6">The sequence shown here is derived from an EMBL/GenBank/DDBJ whole genome shotgun (WGS) entry which is preliminary data.</text>
</comment>
<dbReference type="InterPro" id="IPR000863">
    <property type="entry name" value="Sulfotransferase_dom"/>
</dbReference>
<evidence type="ECO:0000259" key="5">
    <source>
        <dbReference type="Pfam" id="PF00685"/>
    </source>
</evidence>
<evidence type="ECO:0000313" key="6">
    <source>
        <dbReference type="EMBL" id="CAK8678567.1"/>
    </source>
</evidence>
<dbReference type="PANTHER" id="PTHR10605">
    <property type="entry name" value="HEPARAN SULFATE SULFOTRANSFERASE"/>
    <property type="match status" value="1"/>
</dbReference>
<comment type="similarity">
    <text evidence="3">Belongs to the sulfotransferase 1 family.</text>
</comment>